<keyword evidence="1" id="KW-0812">Transmembrane</keyword>
<gene>
    <name evidence="3" type="ORF">FHX33_001588</name>
</gene>
<dbReference type="EMBL" id="JACHVP010000001">
    <property type="protein sequence ID" value="MBB2966856.1"/>
    <property type="molecule type" value="Genomic_DNA"/>
</dbReference>
<dbReference type="InterPro" id="IPR036779">
    <property type="entry name" value="LysM_dom_sf"/>
</dbReference>
<dbReference type="Proteomes" id="UP000538196">
    <property type="component" value="Unassembled WGS sequence"/>
</dbReference>
<evidence type="ECO:0000313" key="3">
    <source>
        <dbReference type="EMBL" id="MBB2966856.1"/>
    </source>
</evidence>
<dbReference type="Pfam" id="PF01476">
    <property type="entry name" value="LysM"/>
    <property type="match status" value="1"/>
</dbReference>
<keyword evidence="1" id="KW-1133">Transmembrane helix</keyword>
<comment type="caution">
    <text evidence="3">The sequence shown here is derived from an EMBL/GenBank/DDBJ whole genome shotgun (WGS) entry which is preliminary data.</text>
</comment>
<dbReference type="AlphaFoldDB" id="A0A7W4UWH2"/>
<keyword evidence="4" id="KW-1185">Reference proteome</keyword>
<dbReference type="SMART" id="SM00257">
    <property type="entry name" value="LysM"/>
    <property type="match status" value="1"/>
</dbReference>
<evidence type="ECO:0000256" key="1">
    <source>
        <dbReference type="SAM" id="Phobius"/>
    </source>
</evidence>
<protein>
    <submittedName>
        <fullName evidence="3">Tfp pilus assembly protein FimV</fullName>
    </submittedName>
</protein>
<dbReference type="Gene3D" id="3.10.350.10">
    <property type="entry name" value="LysM domain"/>
    <property type="match status" value="1"/>
</dbReference>
<name>A0A7W4UWH2_LEIAQ</name>
<keyword evidence="1" id="KW-0472">Membrane</keyword>
<dbReference type="PROSITE" id="PS51782">
    <property type="entry name" value="LYSM"/>
    <property type="match status" value="1"/>
</dbReference>
<dbReference type="CDD" id="cd00118">
    <property type="entry name" value="LysM"/>
    <property type="match status" value="1"/>
</dbReference>
<organism evidence="3 4">
    <name type="scientific">Leifsonia aquatica</name>
    <name type="common">Corynebacterium aquaticum</name>
    <dbReference type="NCBI Taxonomy" id="144185"/>
    <lineage>
        <taxon>Bacteria</taxon>
        <taxon>Bacillati</taxon>
        <taxon>Actinomycetota</taxon>
        <taxon>Actinomycetes</taxon>
        <taxon>Micrococcales</taxon>
        <taxon>Microbacteriaceae</taxon>
        <taxon>Leifsonia</taxon>
    </lineage>
</organism>
<dbReference type="RefSeq" id="WP_021759764.1">
    <property type="nucleotide sequence ID" value="NZ_JACHVP010000001.1"/>
</dbReference>
<proteinExistence type="predicted"/>
<dbReference type="InterPro" id="IPR018392">
    <property type="entry name" value="LysM"/>
</dbReference>
<evidence type="ECO:0000313" key="4">
    <source>
        <dbReference type="Proteomes" id="UP000538196"/>
    </source>
</evidence>
<feature type="domain" description="LysM" evidence="2">
    <location>
        <begin position="66"/>
        <end position="116"/>
    </location>
</feature>
<evidence type="ECO:0000259" key="2">
    <source>
        <dbReference type="PROSITE" id="PS51782"/>
    </source>
</evidence>
<reference evidence="3 4" key="1">
    <citation type="submission" date="2020-08" db="EMBL/GenBank/DDBJ databases">
        <title>Sequencing the genomes of 1000 actinobacteria strains.</title>
        <authorList>
            <person name="Klenk H.-P."/>
        </authorList>
    </citation>
    <scope>NUCLEOTIDE SEQUENCE [LARGE SCALE GENOMIC DNA]</scope>
    <source>
        <strain evidence="3 4">DSM 20146</strain>
    </source>
</reference>
<sequence length="122" mass="12559">MSTTAMVSSTIPAFPAGARTRLRLTRRGRAVLTALVALPLVIGALTFALNGGGAVATSEQTHVSFQHVTVESGDSLWSVAERVAPSADPRDVIAALVQLNGLDASGVVSPGQQLAIPTQYAH</sequence>
<dbReference type="SUPFAM" id="SSF54106">
    <property type="entry name" value="LysM domain"/>
    <property type="match status" value="1"/>
</dbReference>
<accession>A0A7W4UWH2</accession>
<feature type="transmembrane region" description="Helical" evidence="1">
    <location>
        <begin position="30"/>
        <end position="49"/>
    </location>
</feature>